<dbReference type="STRING" id="675824.A0A1E3Q7W6"/>
<evidence type="ECO:0000313" key="4">
    <source>
        <dbReference type="EMBL" id="ODQ73710.1"/>
    </source>
</evidence>
<evidence type="ECO:0000256" key="2">
    <source>
        <dbReference type="ARBA" id="ARBA00022448"/>
    </source>
</evidence>
<keyword evidence="5" id="KW-1185">Reference proteome</keyword>
<dbReference type="GO" id="GO:0000149">
    <property type="term" value="F:SNARE binding"/>
    <property type="evidence" value="ECO:0007669"/>
    <property type="project" value="TreeGrafter"/>
</dbReference>
<dbReference type="PANTHER" id="PTHR21292">
    <property type="entry name" value="EXOCYST COMPLEX COMPONENT SEC6-RELATED"/>
    <property type="match status" value="1"/>
</dbReference>
<dbReference type="Proteomes" id="UP000094385">
    <property type="component" value="Unassembled WGS sequence"/>
</dbReference>
<dbReference type="GO" id="GO:0006887">
    <property type="term" value="P:exocytosis"/>
    <property type="evidence" value="ECO:0007669"/>
    <property type="project" value="UniProtKB-KW"/>
</dbReference>
<dbReference type="Pfam" id="PF06046">
    <property type="entry name" value="Sec6"/>
    <property type="match status" value="1"/>
</dbReference>
<dbReference type="GO" id="GO:0000145">
    <property type="term" value="C:exocyst"/>
    <property type="evidence" value="ECO:0007669"/>
    <property type="project" value="InterPro"/>
</dbReference>
<accession>A0A1E3Q7W6</accession>
<dbReference type="EMBL" id="KV454293">
    <property type="protein sequence ID" value="ODQ73710.1"/>
    <property type="molecule type" value="Genomic_DNA"/>
</dbReference>
<dbReference type="InterPro" id="IPR042532">
    <property type="entry name" value="EXOC3/Sec6_C"/>
</dbReference>
<evidence type="ECO:0000256" key="3">
    <source>
        <dbReference type="ARBA" id="ARBA00022483"/>
    </source>
</evidence>
<keyword evidence="3" id="KW-0268">Exocytosis</keyword>
<dbReference type="Gene3D" id="1.10.357.70">
    <property type="entry name" value="Exocyst complex component Sec6, C-terminal domain"/>
    <property type="match status" value="1"/>
</dbReference>
<sequence length="771" mass="87673">MGETADNAVGSLAELLRYPDDLAKISAIKERLLRDKAAMDLQLKSGVQTQLDITTNGLKNILDAKTLVGELSKELMNLNSLCAHAENMVPGFGQINRVSKVRRNFLAVEDVKRNLQELPARLDEIEAMIDADGKDIFGPMTNFLRTHYELSRLRDFRDQAMFQAARSSKDATCTLQKYFTRLDNVIQEFDAIVFDIAQNLLEVLREGNSSLIVRWAKIIDTDERLDTKVKILNSASESHKELARHLSINSQPMGMTRTLRNYDERLTECIRLGARDVFQNCVSTFPDDPSTLLDNLYWVTRDILFAKTDLTKCVPASWKITNRFVAAYHQEMYVLFKNLVTKETEAGLLLKIVRWSQKYNDTLVNELKIPPEQLTPSLLDGQEEEILGDYMRLICRKIDEWMTNLQKTECNEFIERVQAPDVDPESKYGLANTPIVFQMLNQQINVGIDSDEIRVVSGVIHECKRQLLLRQQKWINVVRNEIQKSNLSMDEVPGGLLEYCIAVANDQVRGADYTENIITRQVNVNVDVLVHSDDDRNVQSKMVQELEDAMDGFIATAKSCVLEMVGMVMFDLQPSFANLFKNSWYTPPVTTTAPDGTITSVPASLLIQEIIRTFEEYNSELAEHFNPDLFQIYIDDLLEATLVSYLSAISKNKGASLSPRSLDQVKSDVAIMYPFFTTFTDSEHVESQFSGIEAFMGLASGDKVGAVEGFRTLKENFPDAPLKFVEDILRAREDLDSKSVKEYMETVRRECAPFIMNPSSDRRTYMSRLYP</sequence>
<comment type="similarity">
    <text evidence="1">Belongs to the SEC6 family.</text>
</comment>
<dbReference type="OrthoDB" id="190098at2759"/>
<name>A0A1E3Q7W6_LIPST</name>
<dbReference type="Gene3D" id="1.10.357.50">
    <property type="match status" value="1"/>
</dbReference>
<proteinExistence type="inferred from homology"/>
<evidence type="ECO:0000313" key="5">
    <source>
        <dbReference type="Proteomes" id="UP000094385"/>
    </source>
</evidence>
<dbReference type="AlphaFoldDB" id="A0A1E3Q7W6"/>
<evidence type="ECO:0000256" key="1">
    <source>
        <dbReference type="ARBA" id="ARBA00009447"/>
    </source>
</evidence>
<protein>
    <submittedName>
        <fullName evidence="4">Uncharacterized protein</fullName>
    </submittedName>
</protein>
<organism evidence="4 5">
    <name type="scientific">Lipomyces starkeyi NRRL Y-11557</name>
    <dbReference type="NCBI Taxonomy" id="675824"/>
    <lineage>
        <taxon>Eukaryota</taxon>
        <taxon>Fungi</taxon>
        <taxon>Dikarya</taxon>
        <taxon>Ascomycota</taxon>
        <taxon>Saccharomycotina</taxon>
        <taxon>Lipomycetes</taxon>
        <taxon>Lipomycetales</taxon>
        <taxon>Lipomycetaceae</taxon>
        <taxon>Lipomyces</taxon>
    </lineage>
</organism>
<dbReference type="GO" id="GO:0051601">
    <property type="term" value="P:exocyst localization"/>
    <property type="evidence" value="ECO:0007669"/>
    <property type="project" value="TreeGrafter"/>
</dbReference>
<dbReference type="InterPro" id="IPR010326">
    <property type="entry name" value="EXOC3/Sec6"/>
</dbReference>
<keyword evidence="2" id="KW-0813">Transport</keyword>
<reference evidence="4 5" key="1">
    <citation type="journal article" date="2016" name="Proc. Natl. Acad. Sci. U.S.A.">
        <title>Comparative genomics of biotechnologically important yeasts.</title>
        <authorList>
            <person name="Riley R."/>
            <person name="Haridas S."/>
            <person name="Wolfe K.H."/>
            <person name="Lopes M.R."/>
            <person name="Hittinger C.T."/>
            <person name="Goeker M."/>
            <person name="Salamov A.A."/>
            <person name="Wisecaver J.H."/>
            <person name="Long T.M."/>
            <person name="Calvey C.H."/>
            <person name="Aerts A.L."/>
            <person name="Barry K.W."/>
            <person name="Choi C."/>
            <person name="Clum A."/>
            <person name="Coughlan A.Y."/>
            <person name="Deshpande S."/>
            <person name="Douglass A.P."/>
            <person name="Hanson S.J."/>
            <person name="Klenk H.-P."/>
            <person name="LaButti K.M."/>
            <person name="Lapidus A."/>
            <person name="Lindquist E.A."/>
            <person name="Lipzen A.M."/>
            <person name="Meier-Kolthoff J.P."/>
            <person name="Ohm R.A."/>
            <person name="Otillar R.P."/>
            <person name="Pangilinan J.L."/>
            <person name="Peng Y."/>
            <person name="Rokas A."/>
            <person name="Rosa C.A."/>
            <person name="Scheuner C."/>
            <person name="Sibirny A.A."/>
            <person name="Slot J.C."/>
            <person name="Stielow J.B."/>
            <person name="Sun H."/>
            <person name="Kurtzman C.P."/>
            <person name="Blackwell M."/>
            <person name="Grigoriev I.V."/>
            <person name="Jeffries T.W."/>
        </authorList>
    </citation>
    <scope>NUCLEOTIDE SEQUENCE [LARGE SCALE GENOMIC DNA]</scope>
    <source>
        <strain evidence="4 5">NRRL Y-11557</strain>
    </source>
</reference>
<gene>
    <name evidence="4" type="ORF">LIPSTDRAFT_70736</name>
</gene>
<dbReference type="PANTHER" id="PTHR21292:SF1">
    <property type="entry name" value="EXOCYST COMPLEX COMPONENT 3"/>
    <property type="match status" value="1"/>
</dbReference>